<dbReference type="Proteomes" id="UP000521872">
    <property type="component" value="Unassembled WGS sequence"/>
</dbReference>
<dbReference type="PROSITE" id="PS50181">
    <property type="entry name" value="FBOX"/>
    <property type="match status" value="1"/>
</dbReference>
<accession>A0A8H4VMS2</accession>
<evidence type="ECO:0000313" key="3">
    <source>
        <dbReference type="Proteomes" id="UP000521872"/>
    </source>
</evidence>
<dbReference type="InterPro" id="IPR032675">
    <property type="entry name" value="LRR_dom_sf"/>
</dbReference>
<gene>
    <name evidence="2" type="ORF">D9613_012534</name>
</gene>
<evidence type="ECO:0000313" key="2">
    <source>
        <dbReference type="EMBL" id="KAF4615658.1"/>
    </source>
</evidence>
<dbReference type="SUPFAM" id="SSF52047">
    <property type="entry name" value="RNI-like"/>
    <property type="match status" value="1"/>
</dbReference>
<protein>
    <recommendedName>
        <fullName evidence="1">F-box domain-containing protein</fullName>
    </recommendedName>
</protein>
<keyword evidence="3" id="KW-1185">Reference proteome</keyword>
<dbReference type="Gene3D" id="3.80.10.10">
    <property type="entry name" value="Ribonuclease Inhibitor"/>
    <property type="match status" value="1"/>
</dbReference>
<comment type="caution">
    <text evidence="2">The sequence shown here is derived from an EMBL/GenBank/DDBJ whole genome shotgun (WGS) entry which is preliminary data.</text>
</comment>
<dbReference type="InterPro" id="IPR001810">
    <property type="entry name" value="F-box_dom"/>
</dbReference>
<proteinExistence type="predicted"/>
<feature type="domain" description="F-box" evidence="1">
    <location>
        <begin position="47"/>
        <end position="92"/>
    </location>
</feature>
<sequence>MNTSQFMLFDIVNEAIEMPPVKAKSRMFDIPALSFDRVSPGHITSSNFPLFRLPIELFPHVTNYLSKEDFNNLALVDRDCRRLAGPTRFKEVVVDLASAGRTVQDQLLLRDELNRRCMRRIDVVACPTEVKSRLTLLTQVMESTNGIQESSNDYDPVPICHAISTSFPNLHTLDWDGPSFQAVPMLEVVHKSSIKHLRLNGSVLGEHIQESMERVSCQLESLYFDVSSLPSEQRTLDRFVNHLLRMIAPTLRQLTWRCKLSDEYVVDPHLRFKNLRYLTLEATSFGNPSIVKSLIGPDTHIRSLSMDIWTSSAREFLCTRGNVSSLRHLSLLGPIPTHAHYSDFHTFLCANPQLETLHLKHPLSQIIIDEKLLPLLSSEFDYLTSLHLVSEESSFPESTLRAIGSISTLRHLWLSAGNQGFRSSWEVNHDVVRDAFSPLLNLETLAFSHDTYVTDMHPLAPRFCDYYTAKAWPEKLDISAYLTPEQLLVYRGIASGSGTDAPSFDVAVSQQLQMRRLAWEKWHRARMLDLAKRYGSSLPSLKWCFVGQLPFSRGEDDHSVWDFAGCTIPVGREPCLFSLRKKMDMSLWRPV</sequence>
<organism evidence="2 3">
    <name type="scientific">Agrocybe pediades</name>
    <dbReference type="NCBI Taxonomy" id="84607"/>
    <lineage>
        <taxon>Eukaryota</taxon>
        <taxon>Fungi</taxon>
        <taxon>Dikarya</taxon>
        <taxon>Basidiomycota</taxon>
        <taxon>Agaricomycotina</taxon>
        <taxon>Agaricomycetes</taxon>
        <taxon>Agaricomycetidae</taxon>
        <taxon>Agaricales</taxon>
        <taxon>Agaricineae</taxon>
        <taxon>Strophariaceae</taxon>
        <taxon>Agrocybe</taxon>
    </lineage>
</organism>
<name>A0A8H4VMS2_9AGAR</name>
<dbReference type="EMBL" id="JAACJL010000034">
    <property type="protein sequence ID" value="KAF4615658.1"/>
    <property type="molecule type" value="Genomic_DNA"/>
</dbReference>
<reference evidence="2 3" key="1">
    <citation type="submission" date="2019-12" db="EMBL/GenBank/DDBJ databases">
        <authorList>
            <person name="Floudas D."/>
            <person name="Bentzer J."/>
            <person name="Ahren D."/>
            <person name="Johansson T."/>
            <person name="Persson P."/>
            <person name="Tunlid A."/>
        </authorList>
    </citation>
    <scope>NUCLEOTIDE SEQUENCE [LARGE SCALE GENOMIC DNA]</scope>
    <source>
        <strain evidence="2 3">CBS 102.39</strain>
    </source>
</reference>
<dbReference type="AlphaFoldDB" id="A0A8H4VMS2"/>
<evidence type="ECO:0000259" key="1">
    <source>
        <dbReference type="PROSITE" id="PS50181"/>
    </source>
</evidence>